<accession>A0A9P4UY82</accession>
<comment type="similarity">
    <text evidence="2">Belongs to the membrane magnesium transporter (TC 1.A.67) family.</text>
</comment>
<organism evidence="7 8">
    <name type="scientific">Polyplosphaeria fusca</name>
    <dbReference type="NCBI Taxonomy" id="682080"/>
    <lineage>
        <taxon>Eukaryota</taxon>
        <taxon>Fungi</taxon>
        <taxon>Dikarya</taxon>
        <taxon>Ascomycota</taxon>
        <taxon>Pezizomycotina</taxon>
        <taxon>Dothideomycetes</taxon>
        <taxon>Pleosporomycetidae</taxon>
        <taxon>Pleosporales</taxon>
        <taxon>Tetraplosphaeriaceae</taxon>
        <taxon>Polyplosphaeria</taxon>
    </lineage>
</organism>
<proteinExistence type="inferred from homology"/>
<dbReference type="Proteomes" id="UP000799444">
    <property type="component" value="Unassembled WGS sequence"/>
</dbReference>
<protein>
    <recommendedName>
        <fullName evidence="9">Magnesium transporter</fullName>
    </recommendedName>
</protein>
<keyword evidence="3 6" id="KW-0812">Transmembrane</keyword>
<dbReference type="EMBL" id="ML996235">
    <property type="protein sequence ID" value="KAF2729781.1"/>
    <property type="molecule type" value="Genomic_DNA"/>
</dbReference>
<evidence type="ECO:0000256" key="5">
    <source>
        <dbReference type="ARBA" id="ARBA00023136"/>
    </source>
</evidence>
<evidence type="ECO:0000256" key="1">
    <source>
        <dbReference type="ARBA" id="ARBA00004127"/>
    </source>
</evidence>
<gene>
    <name evidence="7" type="ORF">EJ04DRAFT_474989</name>
</gene>
<reference evidence="7" key="1">
    <citation type="journal article" date="2020" name="Stud. Mycol.">
        <title>101 Dothideomycetes genomes: a test case for predicting lifestyles and emergence of pathogens.</title>
        <authorList>
            <person name="Haridas S."/>
            <person name="Albert R."/>
            <person name="Binder M."/>
            <person name="Bloem J."/>
            <person name="Labutti K."/>
            <person name="Salamov A."/>
            <person name="Andreopoulos B."/>
            <person name="Baker S."/>
            <person name="Barry K."/>
            <person name="Bills G."/>
            <person name="Bluhm B."/>
            <person name="Cannon C."/>
            <person name="Castanera R."/>
            <person name="Culley D."/>
            <person name="Daum C."/>
            <person name="Ezra D."/>
            <person name="Gonzalez J."/>
            <person name="Henrissat B."/>
            <person name="Kuo A."/>
            <person name="Liang C."/>
            <person name="Lipzen A."/>
            <person name="Lutzoni F."/>
            <person name="Magnuson J."/>
            <person name="Mondo S."/>
            <person name="Nolan M."/>
            <person name="Ohm R."/>
            <person name="Pangilinan J."/>
            <person name="Park H.-J."/>
            <person name="Ramirez L."/>
            <person name="Alfaro M."/>
            <person name="Sun H."/>
            <person name="Tritt A."/>
            <person name="Yoshinaga Y."/>
            <person name="Zwiers L.-H."/>
            <person name="Turgeon B."/>
            <person name="Goodwin S."/>
            <person name="Spatafora J."/>
            <person name="Crous P."/>
            <person name="Grigoriev I."/>
        </authorList>
    </citation>
    <scope>NUCLEOTIDE SEQUENCE</scope>
    <source>
        <strain evidence="7">CBS 125425</strain>
    </source>
</reference>
<evidence type="ECO:0000256" key="2">
    <source>
        <dbReference type="ARBA" id="ARBA00006109"/>
    </source>
</evidence>
<evidence type="ECO:0000313" key="8">
    <source>
        <dbReference type="Proteomes" id="UP000799444"/>
    </source>
</evidence>
<dbReference type="OrthoDB" id="44756at2759"/>
<evidence type="ECO:0000256" key="4">
    <source>
        <dbReference type="ARBA" id="ARBA00022989"/>
    </source>
</evidence>
<keyword evidence="4 6" id="KW-1133">Transmembrane helix</keyword>
<comment type="caution">
    <text evidence="7">The sequence shown here is derived from an EMBL/GenBank/DDBJ whole genome shotgun (WGS) entry which is preliminary data.</text>
</comment>
<dbReference type="Pfam" id="PF10270">
    <property type="entry name" value="MMgT"/>
    <property type="match status" value="1"/>
</dbReference>
<dbReference type="PANTHER" id="PTHR28144">
    <property type="entry name" value="ER MEMBRANE PROTEIN COMPLEX SUBUNIT 5"/>
    <property type="match status" value="1"/>
</dbReference>
<dbReference type="AlphaFoldDB" id="A0A9P4UY82"/>
<sequence>MAFLGATLNTVGLVFLTHAVYSTHEHTATSPSAPLPLDIVIELLASILVLSAGIVLSSPALKPIQWAQWSGKISREGRHGEGKWTREGEEILSEGDPYSFLGLDGGIGGQGEGRRGFWDVRAKRKEYEAWAKTGGKS</sequence>
<name>A0A9P4UY82_9PLEO</name>
<evidence type="ECO:0000256" key="3">
    <source>
        <dbReference type="ARBA" id="ARBA00022692"/>
    </source>
</evidence>
<keyword evidence="8" id="KW-1185">Reference proteome</keyword>
<dbReference type="InterPro" id="IPR053279">
    <property type="entry name" value="EMC_subunit"/>
</dbReference>
<evidence type="ECO:0000256" key="6">
    <source>
        <dbReference type="SAM" id="Phobius"/>
    </source>
</evidence>
<evidence type="ECO:0000313" key="7">
    <source>
        <dbReference type="EMBL" id="KAF2729781.1"/>
    </source>
</evidence>
<keyword evidence="5 6" id="KW-0472">Membrane</keyword>
<feature type="transmembrane region" description="Helical" evidence="6">
    <location>
        <begin position="35"/>
        <end position="56"/>
    </location>
</feature>
<dbReference type="GO" id="GO:0034975">
    <property type="term" value="P:protein folding in endoplasmic reticulum"/>
    <property type="evidence" value="ECO:0007669"/>
    <property type="project" value="TreeGrafter"/>
</dbReference>
<dbReference type="PANTHER" id="PTHR28144:SF1">
    <property type="entry name" value="ER MEMBRANE PROTEIN COMPLEX SUBUNIT 5"/>
    <property type="match status" value="1"/>
</dbReference>
<dbReference type="GO" id="GO:0072546">
    <property type="term" value="C:EMC complex"/>
    <property type="evidence" value="ECO:0007669"/>
    <property type="project" value="TreeGrafter"/>
</dbReference>
<evidence type="ECO:0008006" key="9">
    <source>
        <dbReference type="Google" id="ProtNLM"/>
    </source>
</evidence>
<dbReference type="InterPro" id="IPR018937">
    <property type="entry name" value="MMgT"/>
</dbReference>
<comment type="subcellular location">
    <subcellularLocation>
        <location evidence="1">Endomembrane system</location>
        <topology evidence="1">Multi-pass membrane protein</topology>
    </subcellularLocation>
</comment>